<protein>
    <submittedName>
        <fullName evidence="1">Uncharacterized protein</fullName>
    </submittedName>
</protein>
<dbReference type="AlphaFoldDB" id="A0A392MAU2"/>
<dbReference type="Proteomes" id="UP000265520">
    <property type="component" value="Unassembled WGS sequence"/>
</dbReference>
<organism evidence="1 2">
    <name type="scientific">Trifolium medium</name>
    <dbReference type="NCBI Taxonomy" id="97028"/>
    <lineage>
        <taxon>Eukaryota</taxon>
        <taxon>Viridiplantae</taxon>
        <taxon>Streptophyta</taxon>
        <taxon>Embryophyta</taxon>
        <taxon>Tracheophyta</taxon>
        <taxon>Spermatophyta</taxon>
        <taxon>Magnoliopsida</taxon>
        <taxon>eudicotyledons</taxon>
        <taxon>Gunneridae</taxon>
        <taxon>Pentapetalae</taxon>
        <taxon>rosids</taxon>
        <taxon>fabids</taxon>
        <taxon>Fabales</taxon>
        <taxon>Fabaceae</taxon>
        <taxon>Papilionoideae</taxon>
        <taxon>50 kb inversion clade</taxon>
        <taxon>NPAAA clade</taxon>
        <taxon>Hologalegina</taxon>
        <taxon>IRL clade</taxon>
        <taxon>Trifolieae</taxon>
        <taxon>Trifolium</taxon>
    </lineage>
</organism>
<accession>A0A392MAU2</accession>
<comment type="caution">
    <text evidence="1">The sequence shown here is derived from an EMBL/GenBank/DDBJ whole genome shotgun (WGS) entry which is preliminary data.</text>
</comment>
<name>A0A392MAU2_9FABA</name>
<reference evidence="1 2" key="1">
    <citation type="journal article" date="2018" name="Front. Plant Sci.">
        <title>Red Clover (Trifolium pratense) and Zigzag Clover (T. medium) - A Picture of Genomic Similarities and Differences.</title>
        <authorList>
            <person name="Dluhosova J."/>
            <person name="Istvanek J."/>
            <person name="Nedelnik J."/>
            <person name="Repkova J."/>
        </authorList>
    </citation>
    <scope>NUCLEOTIDE SEQUENCE [LARGE SCALE GENOMIC DNA]</scope>
    <source>
        <strain evidence="2">cv. 10/8</strain>
        <tissue evidence="1">Leaf</tissue>
    </source>
</reference>
<keyword evidence="2" id="KW-1185">Reference proteome</keyword>
<evidence type="ECO:0000313" key="2">
    <source>
        <dbReference type="Proteomes" id="UP000265520"/>
    </source>
</evidence>
<gene>
    <name evidence="1" type="ORF">A2U01_0005434</name>
</gene>
<dbReference type="EMBL" id="LXQA010007079">
    <property type="protein sequence ID" value="MCH84602.1"/>
    <property type="molecule type" value="Genomic_DNA"/>
</dbReference>
<evidence type="ECO:0000313" key="1">
    <source>
        <dbReference type="EMBL" id="MCH84602.1"/>
    </source>
</evidence>
<feature type="non-terminal residue" evidence="1">
    <location>
        <position position="1"/>
    </location>
</feature>
<proteinExistence type="predicted"/>
<sequence>AVLAMVKAAFDTIDFEIQEISAFRTRTDFGDRINFETLKEPAERHILVQYIPVKFDKDESLREQAAASSRIEQLLAILVGRLPPPNGA</sequence>